<keyword evidence="5" id="KW-1185">Reference proteome</keyword>
<feature type="domain" description="Amidohydrolase 3" evidence="3">
    <location>
        <begin position="97"/>
        <end position="397"/>
    </location>
</feature>
<name>A0A323TIL6_9BACI</name>
<keyword evidence="2 4" id="KW-0378">Hydrolase</keyword>
<keyword evidence="1" id="KW-0479">Metal-binding</keyword>
<evidence type="ECO:0000313" key="5">
    <source>
        <dbReference type="Proteomes" id="UP000248214"/>
    </source>
</evidence>
<accession>A0A323TIL6</accession>
<dbReference type="GO" id="GO:0046872">
    <property type="term" value="F:metal ion binding"/>
    <property type="evidence" value="ECO:0007669"/>
    <property type="project" value="UniProtKB-KW"/>
</dbReference>
<dbReference type="InterPro" id="IPR013108">
    <property type="entry name" value="Amidohydro_3"/>
</dbReference>
<comment type="caution">
    <text evidence="4">The sequence shown here is derived from an EMBL/GenBank/DDBJ whole genome shotgun (WGS) entry which is preliminary data.</text>
</comment>
<dbReference type="CDD" id="cd01293">
    <property type="entry name" value="Bact_CD"/>
    <property type="match status" value="1"/>
</dbReference>
<dbReference type="SUPFAM" id="SSF51338">
    <property type="entry name" value="Composite domain of metallo-dependent hydrolases"/>
    <property type="match status" value="1"/>
</dbReference>
<evidence type="ECO:0000256" key="1">
    <source>
        <dbReference type="ARBA" id="ARBA00022723"/>
    </source>
</evidence>
<dbReference type="InterPro" id="IPR052349">
    <property type="entry name" value="Metallo-hydrolase_Enzymes"/>
</dbReference>
<sequence>MNDLLVKNVRAIEEGKPFNVTCANGRIEELGSSDSPATQVIDADGMVIVPPFVETHIHLDTALTFGKIENHSGTLLEGIQLWNEYQQSMTEEDVIDRAKKVIYEMASKGVLHFRVMVDVSSPELTGLKALVKVKEEVSNIAELQLIAFPQNGLMSSERGVDLLKQAFSYGVDGVSAVPHLEHTREKGLESLNLCFELAEQHQTFVHIFCDETDDPDSKFIETVASLAIDTGLHDRVTVSHANAMNYYQEAYVSKLLNTIAQSKMNVVTCPLINSVMQGKQAPYPKGRGITRVKDLHAKGINVACAHDDFMSPFYPLGNGSMLTAVHMLLHLAHMTGTKDFQVGLNMITYHAAKVLGLKKYGLNTGDHANFLLFEATNTHDLIRRGVSPRYVIRNGQLLAETVPEKTKMFHERYCST</sequence>
<dbReference type="GO" id="GO:0004131">
    <property type="term" value="F:cytosine deaminase activity"/>
    <property type="evidence" value="ECO:0007669"/>
    <property type="project" value="UniProtKB-EC"/>
</dbReference>
<dbReference type="PANTHER" id="PTHR32027">
    <property type="entry name" value="CYTOSINE DEAMINASE"/>
    <property type="match status" value="1"/>
</dbReference>
<dbReference type="SUPFAM" id="SSF51556">
    <property type="entry name" value="Metallo-dependent hydrolases"/>
    <property type="match status" value="1"/>
</dbReference>
<dbReference type="EC" id="3.5.4.1" evidence="4"/>
<dbReference type="OrthoDB" id="9815027at2"/>
<evidence type="ECO:0000256" key="2">
    <source>
        <dbReference type="ARBA" id="ARBA00022801"/>
    </source>
</evidence>
<gene>
    <name evidence="4" type="ORF">CR194_04250</name>
</gene>
<dbReference type="Gene3D" id="2.30.40.10">
    <property type="entry name" value="Urease, subunit C, domain 1"/>
    <property type="match status" value="1"/>
</dbReference>
<dbReference type="Proteomes" id="UP000248214">
    <property type="component" value="Unassembled WGS sequence"/>
</dbReference>
<dbReference type="RefSeq" id="WP_110608385.1">
    <property type="nucleotide sequence ID" value="NZ_PDOD01000001.1"/>
</dbReference>
<dbReference type="InterPro" id="IPR032466">
    <property type="entry name" value="Metal_Hydrolase"/>
</dbReference>
<proteinExistence type="predicted"/>
<dbReference type="AlphaFoldDB" id="A0A323TIL6"/>
<dbReference type="Pfam" id="PF07969">
    <property type="entry name" value="Amidohydro_3"/>
    <property type="match status" value="1"/>
</dbReference>
<dbReference type="FunFam" id="3.20.20.140:FF:000019">
    <property type="entry name" value="Cytosine deaminase"/>
    <property type="match status" value="1"/>
</dbReference>
<evidence type="ECO:0000313" key="4">
    <source>
        <dbReference type="EMBL" id="PYZ94751.1"/>
    </source>
</evidence>
<dbReference type="Gene3D" id="3.20.20.140">
    <property type="entry name" value="Metal-dependent hydrolases"/>
    <property type="match status" value="1"/>
</dbReference>
<dbReference type="EMBL" id="PDOD01000001">
    <property type="protein sequence ID" value="PYZ94751.1"/>
    <property type="molecule type" value="Genomic_DNA"/>
</dbReference>
<organism evidence="4 5">
    <name type="scientific">Salipaludibacillus keqinensis</name>
    <dbReference type="NCBI Taxonomy" id="2045207"/>
    <lineage>
        <taxon>Bacteria</taxon>
        <taxon>Bacillati</taxon>
        <taxon>Bacillota</taxon>
        <taxon>Bacilli</taxon>
        <taxon>Bacillales</taxon>
        <taxon>Bacillaceae</taxon>
    </lineage>
</organism>
<reference evidence="4 5" key="1">
    <citation type="submission" date="2017-10" db="EMBL/GenBank/DDBJ databases">
        <title>Bacillus sp. nov., a halophilic bacterium isolated from a Keqin Lake.</title>
        <authorList>
            <person name="Wang H."/>
        </authorList>
    </citation>
    <scope>NUCLEOTIDE SEQUENCE [LARGE SCALE GENOMIC DNA]</scope>
    <source>
        <strain evidence="4 5">KQ-12</strain>
    </source>
</reference>
<evidence type="ECO:0000259" key="3">
    <source>
        <dbReference type="Pfam" id="PF07969"/>
    </source>
</evidence>
<dbReference type="PANTHER" id="PTHR32027:SF0">
    <property type="entry name" value="CYTOSINE DEAMINASE"/>
    <property type="match status" value="1"/>
</dbReference>
<protein>
    <submittedName>
        <fullName evidence="4">Cytosine deaminase</fullName>
        <ecNumber evidence="4">3.5.4.1</ecNumber>
    </submittedName>
</protein>
<dbReference type="InterPro" id="IPR011059">
    <property type="entry name" value="Metal-dep_hydrolase_composite"/>
</dbReference>